<dbReference type="EMBL" id="KI393807">
    <property type="protein sequence ID" value="ERN07068.1"/>
    <property type="molecule type" value="Genomic_DNA"/>
</dbReference>
<evidence type="ECO:0000256" key="5">
    <source>
        <dbReference type="ARBA" id="ARBA00022801"/>
    </source>
</evidence>
<evidence type="ECO:0000256" key="6">
    <source>
        <dbReference type="ARBA" id="ARBA00023295"/>
    </source>
</evidence>
<evidence type="ECO:0000256" key="9">
    <source>
        <dbReference type="RuleBase" id="RU361169"/>
    </source>
</evidence>
<keyword evidence="6 9" id="KW-0326">Glycosidase</keyword>
<dbReference type="Proteomes" id="UP000017836">
    <property type="component" value="Unassembled WGS sequence"/>
</dbReference>
<feature type="active site" evidence="8">
    <location>
        <position position="233"/>
    </location>
</feature>
<dbReference type="HOGENOM" id="CLU_016031_2_2_1"/>
<dbReference type="InterPro" id="IPR011050">
    <property type="entry name" value="Pectin_lyase_fold/virulence"/>
</dbReference>
<evidence type="ECO:0000313" key="11">
    <source>
        <dbReference type="Proteomes" id="UP000017836"/>
    </source>
</evidence>
<dbReference type="KEGG" id="atr:18435283"/>
<organism evidence="10 11">
    <name type="scientific">Amborella trichopoda</name>
    <dbReference type="NCBI Taxonomy" id="13333"/>
    <lineage>
        <taxon>Eukaryota</taxon>
        <taxon>Viridiplantae</taxon>
        <taxon>Streptophyta</taxon>
        <taxon>Embryophyta</taxon>
        <taxon>Tracheophyta</taxon>
        <taxon>Spermatophyta</taxon>
        <taxon>Magnoliopsida</taxon>
        <taxon>Amborellales</taxon>
        <taxon>Amborellaceae</taxon>
        <taxon>Amborella</taxon>
    </lineage>
</organism>
<gene>
    <name evidence="10" type="ORF">AMTR_s00019p00058670</name>
</gene>
<dbReference type="InterPro" id="IPR006626">
    <property type="entry name" value="PbH1"/>
</dbReference>
<dbReference type="OrthoDB" id="187139at2759"/>
<dbReference type="GO" id="GO:0071555">
    <property type="term" value="P:cell wall organization"/>
    <property type="evidence" value="ECO:0007669"/>
    <property type="project" value="UniProtKB-KW"/>
</dbReference>
<dbReference type="Gramene" id="ERN07068">
    <property type="protein sequence ID" value="ERN07068"/>
    <property type="gene ID" value="AMTR_s00019p00058670"/>
</dbReference>
<evidence type="ECO:0000256" key="3">
    <source>
        <dbReference type="ARBA" id="ARBA00022512"/>
    </source>
</evidence>
<protein>
    <recommendedName>
        <fullName evidence="12">Exopolygalacturonase-like</fullName>
    </recommendedName>
</protein>
<dbReference type="AlphaFoldDB" id="W1PGF6"/>
<dbReference type="SMART" id="SM00710">
    <property type="entry name" value="PbH1"/>
    <property type="match status" value="4"/>
</dbReference>
<dbReference type="eggNOG" id="ENOG502QSBG">
    <property type="taxonomic scope" value="Eukaryota"/>
</dbReference>
<dbReference type="GO" id="GO:0005975">
    <property type="term" value="P:carbohydrate metabolic process"/>
    <property type="evidence" value="ECO:0007669"/>
    <property type="project" value="InterPro"/>
</dbReference>
<comment type="similarity">
    <text evidence="2 9">Belongs to the glycosyl hydrolase 28 family.</text>
</comment>
<dbReference type="GO" id="GO:0004650">
    <property type="term" value="F:polygalacturonase activity"/>
    <property type="evidence" value="ECO:0007669"/>
    <property type="project" value="InterPro"/>
</dbReference>
<dbReference type="OMA" id="ICENIAI"/>
<dbReference type="PROSITE" id="PS00502">
    <property type="entry name" value="POLYGALACTURONASE"/>
    <property type="match status" value="1"/>
</dbReference>
<reference evidence="11" key="1">
    <citation type="journal article" date="2013" name="Science">
        <title>The Amborella genome and the evolution of flowering plants.</title>
        <authorList>
            <consortium name="Amborella Genome Project"/>
        </authorList>
    </citation>
    <scope>NUCLEOTIDE SEQUENCE [LARGE SCALE GENOMIC DNA]</scope>
</reference>
<evidence type="ECO:0000256" key="2">
    <source>
        <dbReference type="ARBA" id="ARBA00008834"/>
    </source>
</evidence>
<proteinExistence type="inferred from homology"/>
<evidence type="ECO:0000256" key="7">
    <source>
        <dbReference type="ARBA" id="ARBA00023316"/>
    </source>
</evidence>
<evidence type="ECO:0000313" key="10">
    <source>
        <dbReference type="EMBL" id="ERN07068.1"/>
    </source>
</evidence>
<dbReference type="InterPro" id="IPR000743">
    <property type="entry name" value="Glyco_hydro_28"/>
</dbReference>
<accession>W1PGF6</accession>
<dbReference type="InterPro" id="IPR012334">
    <property type="entry name" value="Pectin_lyas_fold"/>
</dbReference>
<keyword evidence="11" id="KW-1185">Reference proteome</keyword>
<dbReference type="SUPFAM" id="SSF51126">
    <property type="entry name" value="Pectin lyase-like"/>
    <property type="match status" value="1"/>
</dbReference>
<dbReference type="Pfam" id="PF00295">
    <property type="entry name" value="Glyco_hydro_28"/>
    <property type="match status" value="1"/>
</dbReference>
<keyword evidence="5 9" id="KW-0378">Hydrolase</keyword>
<keyword evidence="4" id="KW-0964">Secreted</keyword>
<evidence type="ECO:0008006" key="12">
    <source>
        <dbReference type="Google" id="ProtNLM"/>
    </source>
</evidence>
<evidence type="ECO:0000256" key="8">
    <source>
        <dbReference type="PROSITE-ProRule" id="PRU10052"/>
    </source>
</evidence>
<comment type="subcellular location">
    <subcellularLocation>
        <location evidence="1">Secreted</location>
        <location evidence="1">Cell wall</location>
    </subcellularLocation>
</comment>
<dbReference type="FunFam" id="2.160.20.10:FF:000004">
    <property type="entry name" value="Pectin lyase-like superfamily protein"/>
    <property type="match status" value="1"/>
</dbReference>
<sequence>MACAGAADTNSSSAGEFNVMQYGAIADGATDNSEAFDAAWKAACEWKGPSRLVIPEGTFLVGPVLFKGPCPSASPMVVQVKGKVKASTEMSKYPSDDWIVFQYVDGLVVTGGGTFDGQGASAWSLNECPKKAHCKLLPTSLKFSSITNGEIRGISSVDSKLFHILLFRCKNMKVQSIDISAPGDSPNTDGIHISSSSNISISQTRIGTGDDCISIGPGTTQVTMSNVFCGPGHGISVGSLGKFPKEEDVQGIHVENCTISDTTNGLRIKTWADSASSSASGFAYEDIVMNNVANPIIIDQQYCPYSSCPQKGPSRLKISDISFKNIRGTTSSKGAVNLLCSEAFPCQNVKLDDIKLEYNKQGETSTASCTNVKGVSAGVQMPPTCL</sequence>
<dbReference type="Gene3D" id="2.160.20.10">
    <property type="entry name" value="Single-stranded right-handed beta-helix, Pectin lyase-like"/>
    <property type="match status" value="1"/>
</dbReference>
<dbReference type="STRING" id="13333.W1PGF6"/>
<keyword evidence="7" id="KW-0961">Cell wall biogenesis/degradation</keyword>
<keyword evidence="3" id="KW-0134">Cell wall</keyword>
<dbReference type="PANTHER" id="PTHR31375">
    <property type="match status" value="1"/>
</dbReference>
<evidence type="ECO:0000256" key="1">
    <source>
        <dbReference type="ARBA" id="ARBA00004191"/>
    </source>
</evidence>
<name>W1PGF6_AMBTC</name>
<evidence type="ECO:0000256" key="4">
    <source>
        <dbReference type="ARBA" id="ARBA00022525"/>
    </source>
</evidence>